<protein>
    <submittedName>
        <fullName evidence="8">Uncharacterized protein</fullName>
    </submittedName>
</protein>
<evidence type="ECO:0000256" key="2">
    <source>
        <dbReference type="ARBA" id="ARBA00009087"/>
    </source>
</evidence>
<feature type="compositionally biased region" description="Basic and acidic residues" evidence="5">
    <location>
        <begin position="250"/>
        <end position="264"/>
    </location>
</feature>
<feature type="region of interest" description="Disordered" evidence="5">
    <location>
        <begin position="187"/>
        <end position="287"/>
    </location>
</feature>
<feature type="compositionally biased region" description="Basic and acidic residues" evidence="5">
    <location>
        <begin position="207"/>
        <end position="218"/>
    </location>
</feature>
<dbReference type="InterPro" id="IPR056750">
    <property type="entry name" value="RRM_ESF1"/>
</dbReference>
<evidence type="ECO:0000313" key="8">
    <source>
        <dbReference type="EMBL" id="VVA96108.1"/>
    </source>
</evidence>
<keyword evidence="3" id="KW-0175">Coiled coil</keyword>
<name>A0A565B353_9BRAS</name>
<comment type="caution">
    <text evidence="8">The sequence shown here is derived from an EMBL/GenBank/DDBJ whole genome shotgun (WGS) entry which is preliminary data.</text>
</comment>
<dbReference type="AlphaFoldDB" id="A0A565B353"/>
<reference evidence="8" key="1">
    <citation type="submission" date="2019-07" db="EMBL/GenBank/DDBJ databases">
        <authorList>
            <person name="Dittberner H."/>
        </authorList>
    </citation>
    <scope>NUCLEOTIDE SEQUENCE [LARGE SCALE GENOMIC DNA]</scope>
</reference>
<dbReference type="InterPro" id="IPR039754">
    <property type="entry name" value="Esf1"/>
</dbReference>
<dbReference type="PANTHER" id="PTHR12202:SF0">
    <property type="entry name" value="ESF1 HOMOLOG"/>
    <property type="match status" value="1"/>
</dbReference>
<proteinExistence type="inferred from homology"/>
<organism evidence="8 9">
    <name type="scientific">Arabis nemorensis</name>
    <dbReference type="NCBI Taxonomy" id="586526"/>
    <lineage>
        <taxon>Eukaryota</taxon>
        <taxon>Viridiplantae</taxon>
        <taxon>Streptophyta</taxon>
        <taxon>Embryophyta</taxon>
        <taxon>Tracheophyta</taxon>
        <taxon>Spermatophyta</taxon>
        <taxon>Magnoliopsida</taxon>
        <taxon>eudicotyledons</taxon>
        <taxon>Gunneridae</taxon>
        <taxon>Pentapetalae</taxon>
        <taxon>rosids</taxon>
        <taxon>malvids</taxon>
        <taxon>Brassicales</taxon>
        <taxon>Brassicaceae</taxon>
        <taxon>Arabideae</taxon>
        <taxon>Arabis</taxon>
    </lineage>
</organism>
<sequence>MDLKSKESSEEAESEEEKEEDTDEAIYEDDGPEIEEENIVQIEKETHRLAIVNMDWRHVSAKDLYVVLNSFLPKDGRIVYYHAVAVCDSSATADYLYKSCDGIEFERSSNKLDLRFIPDSMEFKHPPRDIATEAPAKYEGLDFQSRALQMSKVNLSWDEDEPHRIKTLNQKFNTDQLAELELKEFLASDSDESESDDDNNKEGINQNKEEKRKEKYRALFESGDGDSDKDEEDDDNDQNMEVTFNTGLEDLSKKILKKKDEKSETNAGDGNGLKGYNIKWKGKKGSKEMAEEKVPVADVENDPRFSALFTSPLYALDPTDPQFKRSATYARQLAHKQKDDPESHGEVEATTRKAKAESSTDGNSEAKKTKHEMSSAIKSLKVKMQQKNSDKKKAENAVSSSTLSQRLKKKAKDLSEK</sequence>
<feature type="region of interest" description="Disordered" evidence="5">
    <location>
        <begin position="325"/>
        <end position="417"/>
    </location>
</feature>
<dbReference type="Pfam" id="PF25121">
    <property type="entry name" value="RRM_ESF1"/>
    <property type="match status" value="1"/>
</dbReference>
<dbReference type="OrthoDB" id="431825at2759"/>
<evidence type="ECO:0000256" key="5">
    <source>
        <dbReference type="SAM" id="MobiDB-lite"/>
    </source>
</evidence>
<dbReference type="PANTHER" id="PTHR12202">
    <property type="entry name" value="ESF1 HOMOLOG"/>
    <property type="match status" value="1"/>
</dbReference>
<evidence type="ECO:0000256" key="3">
    <source>
        <dbReference type="ARBA" id="ARBA00023054"/>
    </source>
</evidence>
<dbReference type="GO" id="GO:0003723">
    <property type="term" value="F:RNA binding"/>
    <property type="evidence" value="ECO:0007669"/>
    <property type="project" value="TreeGrafter"/>
</dbReference>
<feature type="region of interest" description="Disordered" evidence="5">
    <location>
        <begin position="1"/>
        <end position="33"/>
    </location>
</feature>
<evidence type="ECO:0000313" key="9">
    <source>
        <dbReference type="Proteomes" id="UP000489600"/>
    </source>
</evidence>
<comment type="similarity">
    <text evidence="2">Belongs to the ESF1 family.</text>
</comment>
<dbReference type="GO" id="GO:0006364">
    <property type="term" value="P:rRNA processing"/>
    <property type="evidence" value="ECO:0007669"/>
    <property type="project" value="InterPro"/>
</dbReference>
<dbReference type="InterPro" id="IPR012580">
    <property type="entry name" value="NUC153"/>
</dbReference>
<gene>
    <name evidence="8" type="ORF">ANE_LOCUS6553</name>
</gene>
<feature type="compositionally biased region" description="Acidic residues" evidence="5">
    <location>
        <begin position="10"/>
        <end position="33"/>
    </location>
</feature>
<dbReference type="Proteomes" id="UP000489600">
    <property type="component" value="Unassembled WGS sequence"/>
</dbReference>
<feature type="compositionally biased region" description="Basic and acidic residues" evidence="5">
    <location>
        <begin position="336"/>
        <end position="373"/>
    </location>
</feature>
<dbReference type="GO" id="GO:0005730">
    <property type="term" value="C:nucleolus"/>
    <property type="evidence" value="ECO:0007669"/>
    <property type="project" value="UniProtKB-SubCell"/>
</dbReference>
<dbReference type="Pfam" id="PF08159">
    <property type="entry name" value="NUC153"/>
    <property type="match status" value="1"/>
</dbReference>
<comment type="subcellular location">
    <subcellularLocation>
        <location evidence="1">Nucleus</location>
        <location evidence="1">Nucleolus</location>
    </subcellularLocation>
</comment>
<evidence type="ECO:0000256" key="1">
    <source>
        <dbReference type="ARBA" id="ARBA00004604"/>
    </source>
</evidence>
<feature type="domain" description="NUC153" evidence="6">
    <location>
        <begin position="302"/>
        <end position="325"/>
    </location>
</feature>
<keyword evidence="9" id="KW-1185">Reference proteome</keyword>
<feature type="compositionally biased region" description="Acidic residues" evidence="5">
    <location>
        <begin position="189"/>
        <end position="199"/>
    </location>
</feature>
<keyword evidence="4" id="KW-0539">Nucleus</keyword>
<accession>A0A565B353</accession>
<evidence type="ECO:0000259" key="6">
    <source>
        <dbReference type="Pfam" id="PF08159"/>
    </source>
</evidence>
<feature type="compositionally biased region" description="Acidic residues" evidence="5">
    <location>
        <begin position="223"/>
        <end position="238"/>
    </location>
</feature>
<feature type="domain" description="ESF1 RRM" evidence="7">
    <location>
        <begin position="77"/>
        <end position="132"/>
    </location>
</feature>
<evidence type="ECO:0000259" key="7">
    <source>
        <dbReference type="Pfam" id="PF25121"/>
    </source>
</evidence>
<evidence type="ECO:0000256" key="4">
    <source>
        <dbReference type="ARBA" id="ARBA00023242"/>
    </source>
</evidence>
<dbReference type="EMBL" id="CABITT030000003">
    <property type="protein sequence ID" value="VVA96108.1"/>
    <property type="molecule type" value="Genomic_DNA"/>
</dbReference>